<name>A0ABR0SNY8_9HYPO</name>
<feature type="transmembrane region" description="Helical" evidence="2">
    <location>
        <begin position="159"/>
        <end position="177"/>
    </location>
</feature>
<protein>
    <submittedName>
        <fullName evidence="3">Uncharacterized protein</fullName>
    </submittedName>
</protein>
<keyword evidence="4" id="KW-1185">Reference proteome</keyword>
<dbReference type="InterPro" id="IPR053018">
    <property type="entry name" value="Elsinochrome_Biosynth-Asso"/>
</dbReference>
<comment type="caution">
    <text evidence="3">The sequence shown here is derived from an EMBL/GenBank/DDBJ whole genome shotgun (WGS) entry which is preliminary data.</text>
</comment>
<sequence length="593" mass="66291">MACADVGAANPDISGIGIIVSFAAQGGLSILLALWSYRLTTRNFLKGLFLSLTRIIPFIGRFDFMVSQMNQEGVLRLQRIQPPNVKLAVSIIGEILKSINDIQTLNGIALLIAALAQSSDLTLYHKHIVYDAVSFTGVSFCAALIGLSRNGKTYRRTRLTAIVVFSCLYLAFTIDFGKSLGRWDNDVSGRCYIIKGISDPEDIHPDVDQVYLTITCFYLFICLIMAVWAQTPALLKGPRMLQATDRNMVQTPDKDILKTLNSDILQSINSDIIQAVNTSILHDPLDIYRWKLQFVSSVYIYPGFGREMLQALDRSILQSLNRWILQVLGTLALQVLGRQVLQSFDRDILQALDTRMRQALERHVLQAIGRGQLRALDRDTLRATGRDNVLQVLDRDIFQVLDRDMIQPSDDGISQPFNMDALQPLDREALQALDIDTLQTFGKEVLQALNRYLLQALDGCLLQAHDRRLLQALNECVLQTMERHAQGELEQNLHVIAMLQYPLHLYILITLRASNSNLLSGDSENTWGFGQIVTLVSLGSTIMDCFRGMIKYHTLKTGTSSEAGSDEDLEAEPGNTSRDAIVAREDATAEDDR</sequence>
<feature type="transmembrane region" description="Helical" evidence="2">
    <location>
        <begin position="44"/>
        <end position="62"/>
    </location>
</feature>
<dbReference type="Proteomes" id="UP001338125">
    <property type="component" value="Unassembled WGS sequence"/>
</dbReference>
<keyword evidence="2" id="KW-0812">Transmembrane</keyword>
<evidence type="ECO:0000256" key="1">
    <source>
        <dbReference type="SAM" id="MobiDB-lite"/>
    </source>
</evidence>
<evidence type="ECO:0000313" key="4">
    <source>
        <dbReference type="Proteomes" id="UP001338125"/>
    </source>
</evidence>
<proteinExistence type="predicted"/>
<gene>
    <name evidence="3" type="ORF">PT974_07334</name>
</gene>
<feature type="transmembrane region" description="Helical" evidence="2">
    <location>
        <begin position="128"/>
        <end position="147"/>
    </location>
</feature>
<evidence type="ECO:0000256" key="2">
    <source>
        <dbReference type="SAM" id="Phobius"/>
    </source>
</evidence>
<reference evidence="3 4" key="1">
    <citation type="submission" date="2024-01" db="EMBL/GenBank/DDBJ databases">
        <title>Complete genome of Cladobotryum mycophilum ATHUM6906.</title>
        <authorList>
            <person name="Christinaki A.C."/>
            <person name="Myridakis A.I."/>
            <person name="Kouvelis V.N."/>
        </authorList>
    </citation>
    <scope>NUCLEOTIDE SEQUENCE [LARGE SCALE GENOMIC DNA]</scope>
    <source>
        <strain evidence="3 4">ATHUM6906</strain>
    </source>
</reference>
<dbReference type="EMBL" id="JAVFKD010000012">
    <property type="protein sequence ID" value="KAK5993896.1"/>
    <property type="molecule type" value="Genomic_DNA"/>
</dbReference>
<feature type="transmembrane region" description="Helical" evidence="2">
    <location>
        <begin position="210"/>
        <end position="229"/>
    </location>
</feature>
<feature type="transmembrane region" description="Helical" evidence="2">
    <location>
        <begin position="16"/>
        <end position="37"/>
    </location>
</feature>
<keyword evidence="2" id="KW-1133">Transmembrane helix</keyword>
<evidence type="ECO:0000313" key="3">
    <source>
        <dbReference type="EMBL" id="KAK5993896.1"/>
    </source>
</evidence>
<accession>A0ABR0SNY8</accession>
<feature type="region of interest" description="Disordered" evidence="1">
    <location>
        <begin position="558"/>
        <end position="593"/>
    </location>
</feature>
<organism evidence="3 4">
    <name type="scientific">Cladobotryum mycophilum</name>
    <dbReference type="NCBI Taxonomy" id="491253"/>
    <lineage>
        <taxon>Eukaryota</taxon>
        <taxon>Fungi</taxon>
        <taxon>Dikarya</taxon>
        <taxon>Ascomycota</taxon>
        <taxon>Pezizomycotina</taxon>
        <taxon>Sordariomycetes</taxon>
        <taxon>Hypocreomycetidae</taxon>
        <taxon>Hypocreales</taxon>
        <taxon>Hypocreaceae</taxon>
        <taxon>Cladobotryum</taxon>
    </lineage>
</organism>
<dbReference type="PANTHER" id="PTHR37577">
    <property type="entry name" value="INTEGRAL MEMBRANE PROTEIN"/>
    <property type="match status" value="1"/>
</dbReference>
<dbReference type="PANTHER" id="PTHR37577:SF1">
    <property type="entry name" value="INTEGRAL MEMBRANE PROTEIN"/>
    <property type="match status" value="1"/>
</dbReference>
<keyword evidence="2" id="KW-0472">Membrane</keyword>